<feature type="transmembrane region" description="Helical" evidence="6">
    <location>
        <begin position="348"/>
        <end position="369"/>
    </location>
</feature>
<sequence length="400" mass="43581">MISTTVGNDIAKKPHVLMLVLLISFGTVCAVLFTPALPSISDFFGVSNAAAQLAVSLYLVGYALGQLPYGPIANRFGRLPALKFGITLQLFGTAFCIVSYHTELFLLLLIGRFIMALGASVGLMMAYTLLNDFYEQSAARTIASKMMMAFAILPGVSLFLGGFLCEIFDWQSCFYFLFAYGIFMFCLATLFLKEPVFLRIKCLELKSIADGLLVVSKNQKVVSYAMLMGGCTAIIYMYSAASPFICMDVLQMDESQFGVLSVIPPLGILLGSWCANKLNQKYAANIVIKYGIVFGLLSAVVMLVGFYMHMSIITLLLPMMMINASLTLVMANASVLSSSSCDDKASAASMMNFINMSVGAVGVALLQLFPQAWLGLLPLSILAVLLFMMIVLKVIYRFQK</sequence>
<dbReference type="InterPro" id="IPR011701">
    <property type="entry name" value="MFS"/>
</dbReference>
<dbReference type="RefSeq" id="WP_057624826.1">
    <property type="nucleotide sequence ID" value="NZ_LKHV02000001.1"/>
</dbReference>
<dbReference type="STRING" id="437022.CC99x_01750"/>
<evidence type="ECO:0000313" key="8">
    <source>
        <dbReference type="EMBL" id="KRG18304.1"/>
    </source>
</evidence>
<evidence type="ECO:0000313" key="9">
    <source>
        <dbReference type="EMBL" id="MCS5708737.1"/>
    </source>
</evidence>
<comment type="subcellular location">
    <subcellularLocation>
        <location evidence="1">Cell membrane</location>
        <topology evidence="1">Multi-pass membrane protein</topology>
    </subcellularLocation>
</comment>
<proteinExistence type="predicted"/>
<feature type="transmembrane region" description="Helical" evidence="6">
    <location>
        <begin position="106"/>
        <end position="130"/>
    </location>
</feature>
<dbReference type="EMBL" id="LKHV02000001">
    <property type="protein sequence ID" value="MCS5708737.1"/>
    <property type="molecule type" value="Genomic_DNA"/>
</dbReference>
<dbReference type="Pfam" id="PF07690">
    <property type="entry name" value="MFS_1"/>
    <property type="match status" value="1"/>
</dbReference>
<gene>
    <name evidence="8" type="primary">ydhC_2</name>
    <name evidence="9" type="ORF">CC99x_007450</name>
    <name evidence="8" type="ORF">CC99x_01750</name>
</gene>
<reference evidence="8" key="1">
    <citation type="submission" date="2015-09" db="EMBL/GenBank/DDBJ databases">
        <title>Draft Genome Sequences of Two Novel Amoeba-resistant Intranuclear Bacteria, Candidatus Berkiella cookevillensis and Candidatus Berkiella aquae.</title>
        <authorList>
            <person name="Mehari Y.T."/>
            <person name="Arivett B.A."/>
            <person name="Farone A.L."/>
            <person name="Gunderson J.H."/>
            <person name="Farone M.B."/>
        </authorList>
    </citation>
    <scope>NUCLEOTIDE SEQUENCE [LARGE SCALE GENOMIC DNA]</scope>
    <source>
        <strain evidence="8">CC99</strain>
    </source>
</reference>
<dbReference type="PANTHER" id="PTHR43124">
    <property type="entry name" value="PURINE EFFLUX PUMP PBUE"/>
    <property type="match status" value="1"/>
</dbReference>
<feature type="transmembrane region" description="Helical" evidence="6">
    <location>
        <begin position="375"/>
        <end position="396"/>
    </location>
</feature>
<evidence type="ECO:0000259" key="7">
    <source>
        <dbReference type="PROSITE" id="PS50850"/>
    </source>
</evidence>
<feature type="transmembrane region" description="Helical" evidence="6">
    <location>
        <begin position="315"/>
        <end position="336"/>
    </location>
</feature>
<feature type="transmembrane region" description="Helical" evidence="6">
    <location>
        <begin position="16"/>
        <end position="37"/>
    </location>
</feature>
<evidence type="ECO:0000313" key="10">
    <source>
        <dbReference type="Proteomes" id="UP000051494"/>
    </source>
</evidence>
<feature type="transmembrane region" description="Helical" evidence="6">
    <location>
        <begin position="174"/>
        <end position="192"/>
    </location>
</feature>
<keyword evidence="10" id="KW-1185">Reference proteome</keyword>
<dbReference type="InterPro" id="IPR036259">
    <property type="entry name" value="MFS_trans_sf"/>
</dbReference>
<comment type="caution">
    <text evidence="8">The sequence shown here is derived from an EMBL/GenBank/DDBJ whole genome shotgun (WGS) entry which is preliminary data.</text>
</comment>
<evidence type="ECO:0000256" key="2">
    <source>
        <dbReference type="ARBA" id="ARBA00022475"/>
    </source>
</evidence>
<dbReference type="InterPro" id="IPR020846">
    <property type="entry name" value="MFS_dom"/>
</dbReference>
<dbReference type="Gene3D" id="1.20.1720.10">
    <property type="entry name" value="Multidrug resistance protein D"/>
    <property type="match status" value="1"/>
</dbReference>
<evidence type="ECO:0000256" key="5">
    <source>
        <dbReference type="ARBA" id="ARBA00023136"/>
    </source>
</evidence>
<dbReference type="GO" id="GO:0005886">
    <property type="term" value="C:plasma membrane"/>
    <property type="evidence" value="ECO:0007669"/>
    <property type="project" value="UniProtKB-SubCell"/>
</dbReference>
<dbReference type="PATRIC" id="fig|1590042.3.peg.1777"/>
<dbReference type="PROSITE" id="PS50850">
    <property type="entry name" value="MFS"/>
    <property type="match status" value="1"/>
</dbReference>
<reference evidence="9" key="2">
    <citation type="journal article" date="2016" name="Genome Announc.">
        <title>Draft Genome Sequences of Two Novel Amoeba-Resistant Intranuclear Bacteria, 'Candidatus Berkiella cookevillensis' and 'Candidatus Berkiella aquae'.</title>
        <authorList>
            <person name="Mehari Y.T."/>
            <person name="Arivett B.A."/>
            <person name="Farone A.L."/>
            <person name="Gunderson J.H."/>
            <person name="Farone M.B."/>
        </authorList>
    </citation>
    <scope>NUCLEOTIDE SEQUENCE</scope>
    <source>
        <strain evidence="9">CC99</strain>
    </source>
</reference>
<feature type="transmembrane region" description="Helical" evidence="6">
    <location>
        <begin position="81"/>
        <end position="100"/>
    </location>
</feature>
<feature type="transmembrane region" description="Helical" evidence="6">
    <location>
        <begin position="221"/>
        <end position="245"/>
    </location>
</feature>
<accession>A0A0Q9YCK2</accession>
<dbReference type="PANTHER" id="PTHR43124:SF3">
    <property type="entry name" value="CHLORAMPHENICOL EFFLUX PUMP RV0191"/>
    <property type="match status" value="1"/>
</dbReference>
<dbReference type="OrthoDB" id="5653806at2"/>
<organism evidence="8">
    <name type="scientific">Candidatus Berkiella cookevillensis</name>
    <dbReference type="NCBI Taxonomy" id="437022"/>
    <lineage>
        <taxon>Bacteria</taxon>
        <taxon>Pseudomonadati</taxon>
        <taxon>Pseudomonadota</taxon>
        <taxon>Gammaproteobacteria</taxon>
        <taxon>Candidatus Berkiellales</taxon>
        <taxon>Candidatus Berkiellaceae</taxon>
        <taxon>Candidatus Berkiella</taxon>
    </lineage>
</organism>
<protein>
    <submittedName>
        <fullName evidence="8">Inner membrane transport protein YdhC</fullName>
    </submittedName>
    <submittedName>
        <fullName evidence="9">MFS transporter</fullName>
    </submittedName>
</protein>
<dbReference type="EMBL" id="LKHV01000008">
    <property type="protein sequence ID" value="KRG18304.1"/>
    <property type="molecule type" value="Genomic_DNA"/>
</dbReference>
<evidence type="ECO:0000256" key="1">
    <source>
        <dbReference type="ARBA" id="ARBA00004651"/>
    </source>
</evidence>
<feature type="transmembrane region" description="Helical" evidence="6">
    <location>
        <begin position="257"/>
        <end position="275"/>
    </location>
</feature>
<feature type="transmembrane region" description="Helical" evidence="6">
    <location>
        <begin position="287"/>
        <end position="309"/>
    </location>
</feature>
<keyword evidence="2" id="KW-1003">Cell membrane</keyword>
<evidence type="ECO:0000256" key="6">
    <source>
        <dbReference type="SAM" id="Phobius"/>
    </source>
</evidence>
<dbReference type="GO" id="GO:0022857">
    <property type="term" value="F:transmembrane transporter activity"/>
    <property type="evidence" value="ECO:0007669"/>
    <property type="project" value="InterPro"/>
</dbReference>
<dbReference type="SUPFAM" id="SSF103473">
    <property type="entry name" value="MFS general substrate transporter"/>
    <property type="match status" value="1"/>
</dbReference>
<keyword evidence="4 6" id="KW-1133">Transmembrane helix</keyword>
<evidence type="ECO:0000256" key="3">
    <source>
        <dbReference type="ARBA" id="ARBA00022692"/>
    </source>
</evidence>
<feature type="domain" description="Major facilitator superfamily (MFS) profile" evidence="7">
    <location>
        <begin position="1"/>
        <end position="400"/>
    </location>
</feature>
<evidence type="ECO:0000256" key="4">
    <source>
        <dbReference type="ARBA" id="ARBA00022989"/>
    </source>
</evidence>
<dbReference type="InterPro" id="IPR050189">
    <property type="entry name" value="MFS_Efflux_Transporters"/>
</dbReference>
<feature type="transmembrane region" description="Helical" evidence="6">
    <location>
        <begin position="49"/>
        <end position="69"/>
    </location>
</feature>
<name>A0A0Q9YCK2_9GAMM</name>
<keyword evidence="3 6" id="KW-0812">Transmembrane</keyword>
<dbReference type="AlphaFoldDB" id="A0A0Q9YCK2"/>
<keyword evidence="5 6" id="KW-0472">Membrane</keyword>
<reference evidence="9" key="3">
    <citation type="submission" date="2021-06" db="EMBL/GenBank/DDBJ databases">
        <title>Genomic Description and Analysis of Intracellular Bacteria, Candidatus Berkiella cookevillensis and Candidatus Berkiella aquae.</title>
        <authorList>
            <person name="Kidane D.T."/>
            <person name="Mehari Y.T."/>
            <person name="Rice F.C."/>
            <person name="Arivett B.A."/>
            <person name="Farone A.L."/>
            <person name="Berk S.G."/>
            <person name="Farone M.B."/>
        </authorList>
    </citation>
    <scope>NUCLEOTIDE SEQUENCE</scope>
    <source>
        <strain evidence="9">CC99</strain>
    </source>
</reference>
<dbReference type="Proteomes" id="UP000051494">
    <property type="component" value="Unassembled WGS sequence"/>
</dbReference>
<feature type="transmembrane region" description="Helical" evidence="6">
    <location>
        <begin position="142"/>
        <end position="162"/>
    </location>
</feature>